<evidence type="ECO:0000313" key="4">
    <source>
        <dbReference type="Proteomes" id="UP000029590"/>
    </source>
</evidence>
<dbReference type="InterPro" id="IPR023286">
    <property type="entry name" value="ABATE_dom_sf"/>
</dbReference>
<dbReference type="SUPFAM" id="SSF160904">
    <property type="entry name" value="Jann2411-like"/>
    <property type="match status" value="1"/>
</dbReference>
<comment type="caution">
    <text evidence="3">The sequence shown here is derived from an EMBL/GenBank/DDBJ whole genome shotgun (WGS) entry which is preliminary data.</text>
</comment>
<evidence type="ECO:0000313" key="5">
    <source>
        <dbReference type="Proteomes" id="UP000220629"/>
    </source>
</evidence>
<evidence type="ECO:0000313" key="2">
    <source>
        <dbReference type="EMBL" id="KGC14570.1"/>
    </source>
</evidence>
<dbReference type="PANTHER" id="PTHR35525">
    <property type="entry name" value="BLL6575 PROTEIN"/>
    <property type="match status" value="1"/>
</dbReference>
<dbReference type="Pfam" id="PF11706">
    <property type="entry name" value="zf-CGNR"/>
    <property type="match status" value="1"/>
</dbReference>
<sequence length="194" mass="20918">MSTASPAGGSTALFIGDDLALDFINTRYGIGEARTDVLASDASVIDWLRQAGALPAGHAGPAPAGLREAALALRDAARQLVEKRQEGKWGDPAALNRVLASGSHHLELQWKKGGEPELVSRRTDLNATAALLPVAEALAKLLAEADFGLVRKCECEDCTLMFHDRTKSHRRRWCSMALCGNRMKVAAYRARQKA</sequence>
<dbReference type="PANTHER" id="PTHR35525:SF3">
    <property type="entry name" value="BLL6575 PROTEIN"/>
    <property type="match status" value="1"/>
</dbReference>
<dbReference type="Gene3D" id="1.10.3300.10">
    <property type="entry name" value="Jann2411-like domain"/>
    <property type="match status" value="1"/>
</dbReference>
<dbReference type="EMBL" id="PDDY01000001">
    <property type="protein sequence ID" value="PEH41066.1"/>
    <property type="molecule type" value="Genomic_DNA"/>
</dbReference>
<reference evidence="5" key="3">
    <citation type="submission" date="2017-09" db="EMBL/GenBank/DDBJ databases">
        <title>FDA dAtabase for Regulatory Grade micrObial Sequences (FDA-ARGOS): Supporting development and validation of Infectious Disease Dx tests.</title>
        <authorList>
            <person name="Minogue T."/>
            <person name="Wolcott M."/>
            <person name="Wasieloski L."/>
            <person name="Aguilar W."/>
            <person name="Moore D."/>
            <person name="Tallon L."/>
            <person name="Sadzewicz L."/>
            <person name="Ott S."/>
            <person name="Zhao X."/>
            <person name="Nagaraj S."/>
            <person name="Vavikolanu K."/>
            <person name="Aluvathingal J."/>
            <person name="Nadendla S."/>
            <person name="Sichtig H."/>
        </authorList>
    </citation>
    <scope>NUCLEOTIDE SEQUENCE [LARGE SCALE GENOMIC DNA]</scope>
    <source>
        <strain evidence="5">FDAARGOS_390</strain>
    </source>
</reference>
<dbReference type="OrthoDB" id="9808437at2"/>
<gene>
    <name evidence="3" type="ORF">CRM94_02205</name>
    <name evidence="2" type="ORF">DM48_1095</name>
</gene>
<dbReference type="InterPro" id="IPR010852">
    <property type="entry name" value="ABATE"/>
</dbReference>
<protein>
    <recommendedName>
        <fullName evidence="1">Zinc finger CGNR domain-containing protein</fullName>
    </recommendedName>
</protein>
<accession>A0A095FC96</accession>
<dbReference type="KEGG" id="bgo:BM43_6672"/>
<proteinExistence type="predicted"/>
<dbReference type="AlphaFoldDB" id="A0A095FC96"/>
<dbReference type="RefSeq" id="WP_017919494.1">
    <property type="nucleotide sequence ID" value="NZ_CADEPO010000028.1"/>
</dbReference>
<evidence type="ECO:0000259" key="1">
    <source>
        <dbReference type="Pfam" id="PF11706"/>
    </source>
</evidence>
<reference evidence="2 4" key="1">
    <citation type="submission" date="2014-04" db="EMBL/GenBank/DDBJ databases">
        <authorList>
            <person name="Bishop-Lilly K.A."/>
            <person name="Broomall S.M."/>
            <person name="Chain P.S."/>
            <person name="Chertkov O."/>
            <person name="Coyne S.R."/>
            <person name="Daligault H.E."/>
            <person name="Davenport K.W."/>
            <person name="Erkkila T."/>
            <person name="Frey K.G."/>
            <person name="Gibbons H.S."/>
            <person name="Gu W."/>
            <person name="Jaissle J."/>
            <person name="Johnson S.L."/>
            <person name="Koroleva G.I."/>
            <person name="Ladner J.T."/>
            <person name="Lo C.-C."/>
            <person name="Minogue T.D."/>
            <person name="Munk C."/>
            <person name="Palacios G.F."/>
            <person name="Redden C.L."/>
            <person name="Rosenzweig C.N."/>
            <person name="Scholz M.B."/>
            <person name="Teshima H."/>
            <person name="Xu Y."/>
        </authorList>
    </citation>
    <scope>NUCLEOTIDE SEQUENCE [LARGE SCALE GENOMIC DNA]</scope>
    <source>
        <strain evidence="2">Gladioli</strain>
        <strain evidence="4">gladioli</strain>
    </source>
</reference>
<evidence type="ECO:0000313" key="3">
    <source>
        <dbReference type="EMBL" id="PEH41066.1"/>
    </source>
</evidence>
<name>A0A095FC96_BURGA</name>
<dbReference type="InterPro" id="IPR021005">
    <property type="entry name" value="Znf_CGNR"/>
</dbReference>
<dbReference type="EMBL" id="JPGG01000016">
    <property type="protein sequence ID" value="KGC14570.1"/>
    <property type="molecule type" value="Genomic_DNA"/>
</dbReference>
<organism evidence="3 5">
    <name type="scientific">Burkholderia gladioli</name>
    <name type="common">Pseudomonas marginata</name>
    <name type="synonym">Phytomonas marginata</name>
    <dbReference type="NCBI Taxonomy" id="28095"/>
    <lineage>
        <taxon>Bacteria</taxon>
        <taxon>Pseudomonadati</taxon>
        <taxon>Pseudomonadota</taxon>
        <taxon>Betaproteobacteria</taxon>
        <taxon>Burkholderiales</taxon>
        <taxon>Burkholderiaceae</taxon>
        <taxon>Burkholderia</taxon>
    </lineage>
</organism>
<feature type="domain" description="Zinc finger CGNR" evidence="1">
    <location>
        <begin position="150"/>
        <end position="192"/>
    </location>
</feature>
<dbReference type="Proteomes" id="UP000029590">
    <property type="component" value="Unassembled WGS sequence"/>
</dbReference>
<dbReference type="Pfam" id="PF07336">
    <property type="entry name" value="ABATE"/>
    <property type="match status" value="1"/>
</dbReference>
<dbReference type="Proteomes" id="UP000220629">
    <property type="component" value="Unassembled WGS sequence"/>
</dbReference>
<reference evidence="3" key="2">
    <citation type="submission" date="2017-09" db="EMBL/GenBank/DDBJ databases">
        <title>FDA dAtabase for Regulatory Grade micrObial Sequences (FDA-ARGOS): Supporting development and validation of Infectious Disease Dx tests.</title>
        <authorList>
            <person name="Minogue T."/>
            <person name="Wolcott M."/>
            <person name="Wasieloski L."/>
            <person name="Aguilar W."/>
            <person name="Moore D."/>
            <person name="Tallon L.J."/>
            <person name="Sadzewicz L."/>
            <person name="Ott S."/>
            <person name="Zhao X."/>
            <person name="Nagaraj S."/>
            <person name="Vavikolanu K."/>
            <person name="Aluvathingal J."/>
            <person name="Nadendla S."/>
            <person name="Sichtig H."/>
        </authorList>
    </citation>
    <scope>NUCLEOTIDE SEQUENCE</scope>
    <source>
        <strain evidence="3">FDAARGOS_390</strain>
    </source>
</reference>